<proteinExistence type="predicted"/>
<accession>A0A8W8I5P1</accession>
<dbReference type="InterPro" id="IPR011042">
    <property type="entry name" value="6-blade_b-propeller_TolB-like"/>
</dbReference>
<evidence type="ECO:0000256" key="1">
    <source>
        <dbReference type="ARBA" id="ARBA00022737"/>
    </source>
</evidence>
<keyword evidence="2" id="KW-0479">Metal-binding</keyword>
<evidence type="ECO:0000256" key="4">
    <source>
        <dbReference type="SAM" id="MobiDB-lite"/>
    </source>
</evidence>
<evidence type="ECO:0000313" key="7">
    <source>
        <dbReference type="Proteomes" id="UP000005408"/>
    </source>
</evidence>
<evidence type="ECO:0000313" key="6">
    <source>
        <dbReference type="EnsemblMetazoa" id="G12491.3:cds"/>
    </source>
</evidence>
<dbReference type="PANTHER" id="PTHR25462">
    <property type="entry name" value="BONUS, ISOFORM C-RELATED"/>
    <property type="match status" value="1"/>
</dbReference>
<keyword evidence="1" id="KW-0677">Repeat</keyword>
<evidence type="ECO:0000256" key="2">
    <source>
        <dbReference type="PROSITE-ProRule" id="PRU00024"/>
    </source>
</evidence>
<dbReference type="GO" id="GO:0008270">
    <property type="term" value="F:zinc ion binding"/>
    <property type="evidence" value="ECO:0007669"/>
    <property type="project" value="UniProtKB-KW"/>
</dbReference>
<feature type="compositionally biased region" description="Polar residues" evidence="4">
    <location>
        <begin position="41"/>
        <end position="56"/>
    </location>
</feature>
<feature type="region of interest" description="Disordered" evidence="4">
    <location>
        <begin position="39"/>
        <end position="106"/>
    </location>
</feature>
<dbReference type="PROSITE" id="PS50119">
    <property type="entry name" value="ZF_BBOX"/>
    <property type="match status" value="1"/>
</dbReference>
<organism evidence="6 7">
    <name type="scientific">Magallana gigas</name>
    <name type="common">Pacific oyster</name>
    <name type="synonym">Crassostrea gigas</name>
    <dbReference type="NCBI Taxonomy" id="29159"/>
    <lineage>
        <taxon>Eukaryota</taxon>
        <taxon>Metazoa</taxon>
        <taxon>Spiralia</taxon>
        <taxon>Lophotrochozoa</taxon>
        <taxon>Mollusca</taxon>
        <taxon>Bivalvia</taxon>
        <taxon>Autobranchia</taxon>
        <taxon>Pteriomorphia</taxon>
        <taxon>Ostreida</taxon>
        <taxon>Ostreoidea</taxon>
        <taxon>Ostreidae</taxon>
        <taxon>Magallana</taxon>
    </lineage>
</organism>
<dbReference type="EnsemblMetazoa" id="G12491.3">
    <property type="protein sequence ID" value="G12491.3:cds"/>
    <property type="gene ID" value="G12491"/>
</dbReference>
<dbReference type="InterPro" id="IPR000315">
    <property type="entry name" value="Znf_B-box"/>
</dbReference>
<feature type="compositionally biased region" description="Basic and acidic residues" evidence="4">
    <location>
        <begin position="63"/>
        <end position="82"/>
    </location>
</feature>
<evidence type="ECO:0000256" key="3">
    <source>
        <dbReference type="PROSITE-ProRule" id="PRU00504"/>
    </source>
</evidence>
<protein>
    <recommendedName>
        <fullName evidence="5">B box-type domain-containing protein</fullName>
    </recommendedName>
</protein>
<reference evidence="6" key="1">
    <citation type="submission" date="2022-08" db="UniProtKB">
        <authorList>
            <consortium name="EnsemblMetazoa"/>
        </authorList>
    </citation>
    <scope>IDENTIFICATION</scope>
    <source>
        <strain evidence="6">05x7-T-G4-1.051#20</strain>
    </source>
</reference>
<evidence type="ECO:0000259" key="5">
    <source>
        <dbReference type="PROSITE" id="PS50119"/>
    </source>
</evidence>
<feature type="repeat" description="NHL" evidence="3">
    <location>
        <begin position="568"/>
        <end position="596"/>
    </location>
</feature>
<dbReference type="InterPro" id="IPR047153">
    <property type="entry name" value="TRIM45/56/19-like"/>
</dbReference>
<feature type="domain" description="B box-type" evidence="5">
    <location>
        <begin position="140"/>
        <end position="182"/>
    </location>
</feature>
<dbReference type="AlphaFoldDB" id="A0A8W8I5P1"/>
<dbReference type="Proteomes" id="UP000005408">
    <property type="component" value="Unassembled WGS sequence"/>
</dbReference>
<dbReference type="SUPFAM" id="SSF57845">
    <property type="entry name" value="B-box zinc-binding domain"/>
    <property type="match status" value="1"/>
</dbReference>
<dbReference type="PANTHER" id="PTHR25462:SF296">
    <property type="entry name" value="MEIOTIC P26, ISOFORM F"/>
    <property type="match status" value="1"/>
</dbReference>
<name>A0A8W8I5P1_MAGGI</name>
<dbReference type="Gene3D" id="3.30.160.60">
    <property type="entry name" value="Classic Zinc Finger"/>
    <property type="match status" value="1"/>
</dbReference>
<keyword evidence="2" id="KW-0862">Zinc</keyword>
<dbReference type="Gene3D" id="2.120.10.30">
    <property type="entry name" value="TolB, C-terminal domain"/>
    <property type="match status" value="1"/>
</dbReference>
<dbReference type="Pfam" id="PF00643">
    <property type="entry name" value="zf-B_box"/>
    <property type="match status" value="1"/>
</dbReference>
<dbReference type="InterPro" id="IPR001258">
    <property type="entry name" value="NHL_repeat"/>
</dbReference>
<keyword evidence="2" id="KW-0863">Zinc-finger</keyword>
<keyword evidence="7" id="KW-1185">Reference proteome</keyword>
<dbReference type="SUPFAM" id="SSF63829">
    <property type="entry name" value="Calcium-dependent phosphotriesterase"/>
    <property type="match status" value="1"/>
</dbReference>
<dbReference type="CDD" id="cd19756">
    <property type="entry name" value="Bbox2"/>
    <property type="match status" value="1"/>
</dbReference>
<dbReference type="PROSITE" id="PS51125">
    <property type="entry name" value="NHL"/>
    <property type="match status" value="1"/>
</dbReference>
<sequence length="641" mass="72816">MISSPRKLFPLFHEENHCRNLAVVQHSMAGAGRRVRGSYDVATTSRKQPIDSSQLPMPTPHNVLDKKISRGFDDTSSVHDGFRTAPRAKKAPAPLPKEPLSLPNEPPPAPHMCGPPPLHSLNGVPPSFYTNLIMNQEDTIDMYTCKKHRGEPLEHYCETCHTAVCNTCMLSTQHRRHLCTILSDVFEEKRGYLVTFLKTLEESTIKKLESQLGSSAENVTKYEEKVSCIESTIKSEKEMLKNEIDRAFCVVENELSVLKQIDMGKLESEQEKVRSQLKSVQSFITDAKRYLKGHDKFRLLQFMNELPSPEDMTRNCICMKVEPPSYESAEKDFNLLNAFCGTICQSREMPGNHSPLVSPRFIRRLQRQMSRTLMHLPFVIKSFEIGQQLDLNLSPCRSKPDCIWVGYKQCKIVLIDSNGQKMKKFKFGFHVEDFAESKSNEIFITLFRERYIKKCSPKGKVKKFLETGDWSPSGISTDRNGDLLVSLTRDGIGKLMRIGKEKNVIQDVIPEHNGAALLSKPHRLTENADHAICVLNLPDRKVVILHGNMSFKAVYTGSGDNQKQAQFYPTAICTDKRCHILVADHNNHCIDLLDRNGKFMMYLVREDKINNPRSLCVDGDGMAWVEYLNGKGGFKILMYLS</sequence>